<gene>
    <name evidence="2" type="ORF">GLYMA_12G146500</name>
</gene>
<feature type="region of interest" description="Disordered" evidence="1">
    <location>
        <begin position="1"/>
        <end position="23"/>
    </location>
</feature>
<feature type="region of interest" description="Disordered" evidence="1">
    <location>
        <begin position="279"/>
        <end position="309"/>
    </location>
</feature>
<dbReference type="EnsemblPlants" id="KRH26022">
    <property type="protein sequence ID" value="KRH26022"/>
    <property type="gene ID" value="GLYMA_12G146500"/>
</dbReference>
<dbReference type="SUPFAM" id="SSF57756">
    <property type="entry name" value="Retrovirus zinc finger-like domains"/>
    <property type="match status" value="1"/>
</dbReference>
<feature type="compositionally biased region" description="Basic and acidic residues" evidence="1">
    <location>
        <begin position="1"/>
        <end position="10"/>
    </location>
</feature>
<dbReference type="InParanoid" id="A0A0R0H5M8"/>
<sequence length="494" mass="57562">MQSLEEKVEDWNSSLSTQDRSNASSRLVTSSRLACAKKAKGVLSAKAHSNVSHLSHLFLPGEKITTPIDLALGDNIKSKGKRLLIEPTFNMPSLLLNIGSVDPQLLPNYIEQWTSVVIRDYRVNHENHVSTNQDMIARAETYLGDIARACWESFKQTFLEQIKTNLVDPGPNIYNFCSLILRIFTAQSINDGNTIKQKIYLGGFTDKSLGEKLFLKLPGKLGQKIRDSWNDDQIDPVMNNLTVRIQHIMKVMENTCTNIAINKQIKMVDSEICKQIHTPQQYHKEIRRKRPQYKPPNRQPSRKKNPTRRYLIRASNSRKPTLNKERHVRKFKDNKTYKKQLECDACHQLGHYSRDCLNKTNLFTREVELIKSCRMNLIPIDETVSIDLEIYSIVSWSDYTSEEEEVNKDYKILNEFTRNEYTNLYQVDDKYKHYGEILDDLGYNLMFKTELNDCVHEIQFHIGPDHKECHFCKRYAHETLRAHYSLCYKNFCKT</sequence>
<reference evidence="2" key="3">
    <citation type="submission" date="2018-07" db="EMBL/GenBank/DDBJ databases">
        <title>WGS assembly of Glycine max.</title>
        <authorList>
            <person name="Schmutz J."/>
            <person name="Cannon S."/>
            <person name="Schlueter J."/>
            <person name="Ma J."/>
            <person name="Mitros T."/>
            <person name="Nelson W."/>
            <person name="Hyten D."/>
            <person name="Song Q."/>
            <person name="Thelen J."/>
            <person name="Cheng J."/>
            <person name="Xu D."/>
            <person name="Hellsten U."/>
            <person name="May G."/>
            <person name="Yu Y."/>
            <person name="Sakurai T."/>
            <person name="Umezawa T."/>
            <person name="Bhattacharyya M."/>
            <person name="Sandhu D."/>
            <person name="Valliyodan B."/>
            <person name="Lindquist E."/>
            <person name="Peto M."/>
            <person name="Grant D."/>
            <person name="Shu S."/>
            <person name="Goodstein D."/>
            <person name="Barry K."/>
            <person name="Futrell-Griggs M."/>
            <person name="Abernathy B."/>
            <person name="Du J."/>
            <person name="Tian Z."/>
            <person name="Zhu L."/>
            <person name="Gill N."/>
            <person name="Joshi T."/>
            <person name="Libault M."/>
            <person name="Sethuraman A."/>
            <person name="Zhang X."/>
            <person name="Shinozaki K."/>
            <person name="Nguyen H."/>
            <person name="Wing R."/>
            <person name="Cregan P."/>
            <person name="Specht J."/>
            <person name="Grimwood J."/>
            <person name="Rokhsar D."/>
            <person name="Stacey G."/>
            <person name="Shoemaker R."/>
            <person name="Jackson S."/>
        </authorList>
    </citation>
    <scope>NUCLEOTIDE SEQUENCE</scope>
    <source>
        <tissue evidence="2">Callus</tissue>
    </source>
</reference>
<proteinExistence type="predicted"/>
<dbReference type="Gramene" id="KRH26022">
    <property type="protein sequence ID" value="KRH26022"/>
    <property type="gene ID" value="GLYMA_12G146500"/>
</dbReference>
<dbReference type="OMA" id="VMENTCT"/>
<protein>
    <recommendedName>
        <fullName evidence="5">CCHC-type domain-containing protein</fullName>
    </recommendedName>
</protein>
<evidence type="ECO:0000313" key="3">
    <source>
        <dbReference type="EnsemblPlants" id="KRH26022"/>
    </source>
</evidence>
<keyword evidence="4" id="KW-1185">Reference proteome</keyword>
<dbReference type="Proteomes" id="UP000008827">
    <property type="component" value="Chromosome 12"/>
</dbReference>
<evidence type="ECO:0008006" key="5">
    <source>
        <dbReference type="Google" id="ProtNLM"/>
    </source>
</evidence>
<name>A0A0R0H5M8_SOYBN</name>
<dbReference type="GO" id="GO:0003676">
    <property type="term" value="F:nucleic acid binding"/>
    <property type="evidence" value="ECO:0007669"/>
    <property type="project" value="InterPro"/>
</dbReference>
<reference evidence="3" key="2">
    <citation type="submission" date="2018-02" db="UniProtKB">
        <authorList>
            <consortium name="EnsemblPlants"/>
        </authorList>
    </citation>
    <scope>IDENTIFICATION</scope>
    <source>
        <strain evidence="3">Williams 82</strain>
    </source>
</reference>
<accession>A0A0R0H5M8</accession>
<evidence type="ECO:0000256" key="1">
    <source>
        <dbReference type="SAM" id="MobiDB-lite"/>
    </source>
</evidence>
<dbReference type="EMBL" id="CM000845">
    <property type="protein sequence ID" value="KRH26022.1"/>
    <property type="molecule type" value="Genomic_DNA"/>
</dbReference>
<feature type="compositionally biased region" description="Basic residues" evidence="1">
    <location>
        <begin position="300"/>
        <end position="309"/>
    </location>
</feature>
<dbReference type="Pfam" id="PF22909">
    <property type="entry name" value="Caulimovir_coat_dom"/>
    <property type="match status" value="1"/>
</dbReference>
<evidence type="ECO:0000313" key="2">
    <source>
        <dbReference type="EMBL" id="KRH26022.1"/>
    </source>
</evidence>
<evidence type="ECO:0000313" key="4">
    <source>
        <dbReference type="Proteomes" id="UP000008827"/>
    </source>
</evidence>
<dbReference type="AlphaFoldDB" id="A0A0R0H5M8"/>
<reference evidence="2 3" key="1">
    <citation type="journal article" date="2010" name="Nature">
        <title>Genome sequence of the palaeopolyploid soybean.</title>
        <authorList>
            <person name="Schmutz J."/>
            <person name="Cannon S.B."/>
            <person name="Schlueter J."/>
            <person name="Ma J."/>
            <person name="Mitros T."/>
            <person name="Nelson W."/>
            <person name="Hyten D.L."/>
            <person name="Song Q."/>
            <person name="Thelen J.J."/>
            <person name="Cheng J."/>
            <person name="Xu D."/>
            <person name="Hellsten U."/>
            <person name="May G.D."/>
            <person name="Yu Y."/>
            <person name="Sakurai T."/>
            <person name="Umezawa T."/>
            <person name="Bhattacharyya M.K."/>
            <person name="Sandhu D."/>
            <person name="Valliyodan B."/>
            <person name="Lindquist E."/>
            <person name="Peto M."/>
            <person name="Grant D."/>
            <person name="Shu S."/>
            <person name="Goodstein D."/>
            <person name="Barry K."/>
            <person name="Futrell-Griggs M."/>
            <person name="Abernathy B."/>
            <person name="Du J."/>
            <person name="Tian Z."/>
            <person name="Zhu L."/>
            <person name="Gill N."/>
            <person name="Joshi T."/>
            <person name="Libault M."/>
            <person name="Sethuraman A."/>
            <person name="Zhang X.-C."/>
            <person name="Shinozaki K."/>
            <person name="Nguyen H.T."/>
            <person name="Wing R.A."/>
            <person name="Cregan P."/>
            <person name="Specht J."/>
            <person name="Grimwood J."/>
            <person name="Rokhsar D."/>
            <person name="Stacey G."/>
            <person name="Shoemaker R.C."/>
            <person name="Jackson S.A."/>
        </authorList>
    </citation>
    <scope>NUCLEOTIDE SEQUENCE</scope>
    <source>
        <strain evidence="3">cv. Williams 82</strain>
        <tissue evidence="2">Callus</tissue>
    </source>
</reference>
<organism evidence="2">
    <name type="scientific">Glycine max</name>
    <name type="common">Soybean</name>
    <name type="synonym">Glycine hispida</name>
    <dbReference type="NCBI Taxonomy" id="3847"/>
    <lineage>
        <taxon>Eukaryota</taxon>
        <taxon>Viridiplantae</taxon>
        <taxon>Streptophyta</taxon>
        <taxon>Embryophyta</taxon>
        <taxon>Tracheophyta</taxon>
        <taxon>Spermatophyta</taxon>
        <taxon>Magnoliopsida</taxon>
        <taxon>eudicotyledons</taxon>
        <taxon>Gunneridae</taxon>
        <taxon>Pentapetalae</taxon>
        <taxon>rosids</taxon>
        <taxon>fabids</taxon>
        <taxon>Fabales</taxon>
        <taxon>Fabaceae</taxon>
        <taxon>Papilionoideae</taxon>
        <taxon>50 kb inversion clade</taxon>
        <taxon>NPAAA clade</taxon>
        <taxon>indigoferoid/millettioid clade</taxon>
        <taxon>Phaseoleae</taxon>
        <taxon>Glycine</taxon>
        <taxon>Glycine subgen. Soja</taxon>
    </lineage>
</organism>
<feature type="compositionally biased region" description="Polar residues" evidence="1">
    <location>
        <begin position="11"/>
        <end position="23"/>
    </location>
</feature>
<dbReference type="InterPro" id="IPR036875">
    <property type="entry name" value="Znf_CCHC_sf"/>
</dbReference>
<dbReference type="GO" id="GO:0008270">
    <property type="term" value="F:zinc ion binding"/>
    <property type="evidence" value="ECO:0007669"/>
    <property type="project" value="InterPro"/>
</dbReference>